<feature type="domain" description="Protein kinase" evidence="8">
    <location>
        <begin position="13"/>
        <end position="264"/>
    </location>
</feature>
<feature type="compositionally biased region" description="Acidic residues" evidence="7">
    <location>
        <begin position="764"/>
        <end position="785"/>
    </location>
</feature>
<feature type="compositionally biased region" description="Basic and acidic residues" evidence="7">
    <location>
        <begin position="372"/>
        <end position="381"/>
    </location>
</feature>
<proteinExistence type="predicted"/>
<dbReference type="PROSITE" id="PS50011">
    <property type="entry name" value="PROTEIN_KINASE_DOM"/>
    <property type="match status" value="1"/>
</dbReference>
<evidence type="ECO:0000256" key="6">
    <source>
        <dbReference type="ARBA" id="ARBA00022840"/>
    </source>
</evidence>
<feature type="compositionally biased region" description="Acidic residues" evidence="7">
    <location>
        <begin position="631"/>
        <end position="644"/>
    </location>
</feature>
<gene>
    <name evidence="9" type="ORF">KGD83_27910</name>
</gene>
<keyword evidence="3" id="KW-0808">Transferase</keyword>
<dbReference type="Proteomes" id="UP000678016">
    <property type="component" value="Chromosome"/>
</dbReference>
<dbReference type="EC" id="2.7.11.1" evidence="1"/>
<dbReference type="PANTHER" id="PTHR43289:SF6">
    <property type="entry name" value="SERINE_THREONINE-PROTEIN KINASE NEKL-3"/>
    <property type="match status" value="1"/>
</dbReference>
<evidence type="ECO:0000256" key="4">
    <source>
        <dbReference type="ARBA" id="ARBA00022741"/>
    </source>
</evidence>
<evidence type="ECO:0000256" key="1">
    <source>
        <dbReference type="ARBA" id="ARBA00012513"/>
    </source>
</evidence>
<dbReference type="InterPro" id="IPR011009">
    <property type="entry name" value="Kinase-like_dom_sf"/>
</dbReference>
<feature type="compositionally biased region" description="Polar residues" evidence="7">
    <location>
        <begin position="384"/>
        <end position="403"/>
    </location>
</feature>
<keyword evidence="4" id="KW-0547">Nucleotide-binding</keyword>
<sequence length="785" mass="81447">MSGSEHAAWAPGYGNPALLRQGRRARIVRATRSTSGADVVLKVLPEHLGRAELNQLRELSGVPGVVPLLDAGTTADGDLFVVLPFYADGSFGDMLARRGPAPIQEAAAVSRSVAAALGSMHGRGLLHGDVCPGNVLRAGRTPVLTGFGSVHRSGEALPPPDPATESFLHAAPEALRGEARTPASDVYQLASTVWTMLVGHTPFSSTDGTPFDPRDYAERVLTQDPKPVPRSDISRKLRGVLTRALAKLPEERFATPAAFASAFEQARTSRPAATLGATGGQEPLSGAQAPVSGPQIPMSGPQAPVSGPQIPVSGAQASMEGFQPPAADTRTPRSGPQYPMAPQAPLPGPQSPAYAPDPAASGPQHPAPGHEAPVREQRPHAPDPQTSVSGPHTPMSGPQTPMNGPQLPPPPYAAGPQQDAYTPWAGPQTPPPAPPEPQTPPVADVPPSPALPPSGPQDPPATARLRPSGPQASHAPAAQQVPPHAPPLPGEAAQHPETGPQQPQQPRSRELRPRPTGLEGSRLPAVDAGGTAEIMMAKLRGEEISALRAWSRLEGWTGTAESSALPVDESERVEDDTPSWGPVSETEQHQPRWRRHLHIAVTVCGILMVTSVSGVFAALESPAPVVAAAEQEAEPEPAADEETAEPVVDPSAPSEVSAPTGVLLADSLNAVELSWTDNSGGTASFFVLGGPFGHEAATLVRTGPGVVSAQVSTGYTGMEYCFTVIAVDGSASAAEEVCTTRAADRAEAERLAEEEAAEEAAREAEEEEAAEEEPSPSPDPEEPAE</sequence>
<evidence type="ECO:0000313" key="10">
    <source>
        <dbReference type="Proteomes" id="UP000678016"/>
    </source>
</evidence>
<feature type="region of interest" description="Disordered" evidence="7">
    <location>
        <begin position="270"/>
        <end position="529"/>
    </location>
</feature>
<evidence type="ECO:0000259" key="8">
    <source>
        <dbReference type="PROSITE" id="PS50011"/>
    </source>
</evidence>
<dbReference type="SUPFAM" id="SSF56112">
    <property type="entry name" value="Protein kinase-like (PK-like)"/>
    <property type="match status" value="1"/>
</dbReference>
<evidence type="ECO:0000256" key="5">
    <source>
        <dbReference type="ARBA" id="ARBA00022777"/>
    </source>
</evidence>
<evidence type="ECO:0000256" key="3">
    <source>
        <dbReference type="ARBA" id="ARBA00022679"/>
    </source>
</evidence>
<evidence type="ECO:0000313" key="9">
    <source>
        <dbReference type="EMBL" id="QUX28967.1"/>
    </source>
</evidence>
<accession>A0ABX8C3L9</accession>
<protein>
    <recommendedName>
        <fullName evidence="1">non-specific serine/threonine protein kinase</fullName>
        <ecNumber evidence="1">2.7.11.1</ecNumber>
    </recommendedName>
</protein>
<reference evidence="10" key="1">
    <citation type="submission" date="2021-05" db="EMBL/GenBank/DDBJ databases">
        <title>Direct Submission.</title>
        <authorList>
            <person name="Li K."/>
            <person name="Gao J."/>
        </authorList>
    </citation>
    <scope>NUCLEOTIDE SEQUENCE [LARGE SCALE GENOMIC DNA]</scope>
    <source>
        <strain evidence="10">HDS12</strain>
    </source>
</reference>
<keyword evidence="10" id="KW-1185">Reference proteome</keyword>
<keyword evidence="5 9" id="KW-0418">Kinase</keyword>
<feature type="region of interest" description="Disordered" evidence="7">
    <location>
        <begin position="627"/>
        <end position="658"/>
    </location>
</feature>
<feature type="region of interest" description="Disordered" evidence="7">
    <location>
        <begin position="558"/>
        <end position="588"/>
    </location>
</feature>
<dbReference type="PANTHER" id="PTHR43289">
    <property type="entry name" value="MITOGEN-ACTIVATED PROTEIN KINASE KINASE KINASE 20-RELATED"/>
    <property type="match status" value="1"/>
</dbReference>
<dbReference type="EMBL" id="CP074132">
    <property type="protein sequence ID" value="QUX28967.1"/>
    <property type="molecule type" value="Genomic_DNA"/>
</dbReference>
<organism evidence="9 10">
    <name type="scientific">Nocardiopsis akebiae</name>
    <dbReference type="NCBI Taxonomy" id="2831968"/>
    <lineage>
        <taxon>Bacteria</taxon>
        <taxon>Bacillati</taxon>
        <taxon>Actinomycetota</taxon>
        <taxon>Actinomycetes</taxon>
        <taxon>Streptosporangiales</taxon>
        <taxon>Nocardiopsidaceae</taxon>
        <taxon>Nocardiopsis</taxon>
    </lineage>
</organism>
<dbReference type="Gene3D" id="1.10.510.10">
    <property type="entry name" value="Transferase(Phosphotransferase) domain 1"/>
    <property type="match status" value="1"/>
</dbReference>
<evidence type="ECO:0000256" key="7">
    <source>
        <dbReference type="SAM" id="MobiDB-lite"/>
    </source>
</evidence>
<feature type="compositionally biased region" description="Low complexity" evidence="7">
    <location>
        <begin position="414"/>
        <end position="427"/>
    </location>
</feature>
<feature type="compositionally biased region" description="Low complexity" evidence="7">
    <location>
        <begin position="467"/>
        <end position="482"/>
    </location>
</feature>
<keyword evidence="6" id="KW-0067">ATP-binding</keyword>
<name>A0ABX8C3L9_9ACTN</name>
<feature type="region of interest" description="Disordered" evidence="7">
    <location>
        <begin position="742"/>
        <end position="785"/>
    </location>
</feature>
<feature type="compositionally biased region" description="Pro residues" evidence="7">
    <location>
        <begin position="428"/>
        <end position="459"/>
    </location>
</feature>
<dbReference type="RefSeq" id="WP_212641870.1">
    <property type="nucleotide sequence ID" value="NZ_CP074132.1"/>
</dbReference>
<feature type="compositionally biased region" description="Basic and acidic residues" evidence="7">
    <location>
        <begin position="742"/>
        <end position="763"/>
    </location>
</feature>
<dbReference type="SMART" id="SM00220">
    <property type="entry name" value="S_TKc"/>
    <property type="match status" value="1"/>
</dbReference>
<dbReference type="InterPro" id="IPR000719">
    <property type="entry name" value="Prot_kinase_dom"/>
</dbReference>
<dbReference type="Pfam" id="PF00069">
    <property type="entry name" value="Pkinase"/>
    <property type="match status" value="1"/>
</dbReference>
<keyword evidence="2" id="KW-0723">Serine/threonine-protein kinase</keyword>
<dbReference type="GO" id="GO:0016301">
    <property type="term" value="F:kinase activity"/>
    <property type="evidence" value="ECO:0007669"/>
    <property type="project" value="UniProtKB-KW"/>
</dbReference>
<evidence type="ECO:0000256" key="2">
    <source>
        <dbReference type="ARBA" id="ARBA00022527"/>
    </source>
</evidence>